<keyword evidence="2" id="KW-0732">Signal</keyword>
<feature type="region of interest" description="Disordered" evidence="3">
    <location>
        <begin position="1"/>
        <end position="41"/>
    </location>
</feature>
<comment type="caution">
    <text evidence="5">The sequence shown here is derived from an EMBL/GenBank/DDBJ whole genome shotgun (WGS) entry which is preliminary data.</text>
</comment>
<reference evidence="5 6" key="1">
    <citation type="submission" date="2024-04" db="EMBL/GenBank/DDBJ databases">
        <title>Draft genome sequence of Sessilibacter corallicola NBRC 116591.</title>
        <authorList>
            <person name="Miyakawa T."/>
            <person name="Kusuya Y."/>
            <person name="Miura T."/>
        </authorList>
    </citation>
    <scope>NUCLEOTIDE SEQUENCE [LARGE SCALE GENOMIC DNA]</scope>
    <source>
        <strain evidence="5 6">KU-00831-HH</strain>
    </source>
</reference>
<dbReference type="EMBL" id="BAABWN010000005">
    <property type="protein sequence ID" value="GAA6167928.1"/>
    <property type="molecule type" value="Genomic_DNA"/>
</dbReference>
<protein>
    <recommendedName>
        <fullName evidence="4">Imelysin-like domain-containing protein</fullName>
    </recommendedName>
</protein>
<feature type="compositionally biased region" description="Polar residues" evidence="3">
    <location>
        <begin position="7"/>
        <end position="30"/>
    </location>
</feature>
<evidence type="ECO:0000256" key="2">
    <source>
        <dbReference type="ARBA" id="ARBA00022729"/>
    </source>
</evidence>
<name>A0ABQ0A8G0_9GAMM</name>
<sequence>MLIAGCDQQSTPESTPDTSTADKTGNTTVADQRGSPDQLESAKSSVNIVNDWINNAIISAAKEIETLSNAGDAFYNTPSEQTLEQLKNAWVNAHTEFSKTAPVFSLAHASPDLFYSLRQWQNLLDAHPVQPGYLDSFDVYTHSGIVNDTLLSINAETIRNQHQLTHSDEIALGFHAIEFLVWGENSNRDLNLFIAEGNDSSAAEKPENRRRELIRLLSLLLLDDFQLLQSQWQKSTQQQLSRLSPLSQAQLWKQAITHFWQEYSVKQIANNDDDIHNPFSGQSFDEFLAMNANTLQGILSLSATHDTSLYSQATTKKLSELITEFQTVILPASTTETTSSTQLDSSTDEVPEENKNEEVLADSADSTLQGQREKLSQDIYRLLNTGV</sequence>
<dbReference type="Gene3D" id="1.20.1420.20">
    <property type="entry name" value="M75 peptidase, HXXE motif"/>
    <property type="match status" value="1"/>
</dbReference>
<organism evidence="5 6">
    <name type="scientific">Sessilibacter corallicola</name>
    <dbReference type="NCBI Taxonomy" id="2904075"/>
    <lineage>
        <taxon>Bacteria</taxon>
        <taxon>Pseudomonadati</taxon>
        <taxon>Pseudomonadota</taxon>
        <taxon>Gammaproteobacteria</taxon>
        <taxon>Cellvibrionales</taxon>
        <taxon>Cellvibrionaceae</taxon>
        <taxon>Sessilibacter</taxon>
    </lineage>
</organism>
<keyword evidence="6" id="KW-1185">Reference proteome</keyword>
<gene>
    <name evidence="5" type="ORF">NBRC116591_17390</name>
</gene>
<evidence type="ECO:0000313" key="5">
    <source>
        <dbReference type="EMBL" id="GAA6167928.1"/>
    </source>
</evidence>
<evidence type="ECO:0000256" key="3">
    <source>
        <dbReference type="SAM" id="MobiDB-lite"/>
    </source>
</evidence>
<feature type="compositionally biased region" description="Low complexity" evidence="3">
    <location>
        <begin position="333"/>
        <end position="345"/>
    </location>
</feature>
<proteinExistence type="predicted"/>
<feature type="region of interest" description="Disordered" evidence="3">
    <location>
        <begin position="333"/>
        <end position="368"/>
    </location>
</feature>
<comment type="subcellular location">
    <subcellularLocation>
        <location evidence="1">Cell envelope</location>
    </subcellularLocation>
</comment>
<dbReference type="InterPro" id="IPR038352">
    <property type="entry name" value="Imelysin_sf"/>
</dbReference>
<accession>A0ABQ0A8G0</accession>
<evidence type="ECO:0000259" key="4">
    <source>
        <dbReference type="Pfam" id="PF09375"/>
    </source>
</evidence>
<evidence type="ECO:0000256" key="1">
    <source>
        <dbReference type="ARBA" id="ARBA00004196"/>
    </source>
</evidence>
<dbReference type="InterPro" id="IPR018976">
    <property type="entry name" value="Imelysin-like"/>
</dbReference>
<feature type="domain" description="Imelysin-like" evidence="4">
    <location>
        <begin position="60"/>
        <end position="299"/>
    </location>
</feature>
<dbReference type="Pfam" id="PF09375">
    <property type="entry name" value="Peptidase_M75"/>
    <property type="match status" value="1"/>
</dbReference>
<evidence type="ECO:0000313" key="6">
    <source>
        <dbReference type="Proteomes" id="UP001465153"/>
    </source>
</evidence>
<dbReference type="Proteomes" id="UP001465153">
    <property type="component" value="Unassembled WGS sequence"/>
</dbReference>